<dbReference type="EMBL" id="JANPWB010000001">
    <property type="protein sequence ID" value="KAJ1216503.1"/>
    <property type="molecule type" value="Genomic_DNA"/>
</dbReference>
<name>A0AAV7WVJ4_PLEWA</name>
<accession>A0AAV7WVJ4</accession>
<keyword evidence="3" id="KW-1185">Reference proteome</keyword>
<comment type="caution">
    <text evidence="2">The sequence shown here is derived from an EMBL/GenBank/DDBJ whole genome shotgun (WGS) entry which is preliminary data.</text>
</comment>
<protein>
    <submittedName>
        <fullName evidence="2">Uncharacterized protein</fullName>
    </submittedName>
</protein>
<evidence type="ECO:0000256" key="1">
    <source>
        <dbReference type="SAM" id="MobiDB-lite"/>
    </source>
</evidence>
<organism evidence="2 3">
    <name type="scientific">Pleurodeles waltl</name>
    <name type="common">Iberian ribbed newt</name>
    <dbReference type="NCBI Taxonomy" id="8319"/>
    <lineage>
        <taxon>Eukaryota</taxon>
        <taxon>Metazoa</taxon>
        <taxon>Chordata</taxon>
        <taxon>Craniata</taxon>
        <taxon>Vertebrata</taxon>
        <taxon>Euteleostomi</taxon>
        <taxon>Amphibia</taxon>
        <taxon>Batrachia</taxon>
        <taxon>Caudata</taxon>
        <taxon>Salamandroidea</taxon>
        <taxon>Salamandridae</taxon>
        <taxon>Pleurodelinae</taxon>
        <taxon>Pleurodeles</taxon>
    </lineage>
</organism>
<sequence length="99" mass="10216">MACGAARRRLRSRIAVDCPTGPGWTPLAVKCSREDPDIEPVGRLKHSGCSSQGEEGAVLWAAPGVRGGAPAEERGSGGIPAEPEPRGTGTRAEGRLWAG</sequence>
<reference evidence="2" key="1">
    <citation type="journal article" date="2022" name="bioRxiv">
        <title>Sequencing and chromosome-scale assembly of the giantPleurodeles waltlgenome.</title>
        <authorList>
            <person name="Brown T."/>
            <person name="Elewa A."/>
            <person name="Iarovenko S."/>
            <person name="Subramanian E."/>
            <person name="Araus A.J."/>
            <person name="Petzold A."/>
            <person name="Susuki M."/>
            <person name="Suzuki K.-i.T."/>
            <person name="Hayashi T."/>
            <person name="Toyoda A."/>
            <person name="Oliveira C."/>
            <person name="Osipova E."/>
            <person name="Leigh N.D."/>
            <person name="Simon A."/>
            <person name="Yun M.H."/>
        </authorList>
    </citation>
    <scope>NUCLEOTIDE SEQUENCE</scope>
    <source>
        <strain evidence="2">20211129_DDA</strain>
        <tissue evidence="2">Liver</tissue>
    </source>
</reference>
<evidence type="ECO:0000313" key="2">
    <source>
        <dbReference type="EMBL" id="KAJ1216503.1"/>
    </source>
</evidence>
<proteinExistence type="predicted"/>
<dbReference type="Proteomes" id="UP001066276">
    <property type="component" value="Chromosome 1_1"/>
</dbReference>
<evidence type="ECO:0000313" key="3">
    <source>
        <dbReference type="Proteomes" id="UP001066276"/>
    </source>
</evidence>
<feature type="region of interest" description="Disordered" evidence="1">
    <location>
        <begin position="65"/>
        <end position="99"/>
    </location>
</feature>
<dbReference type="AlphaFoldDB" id="A0AAV7WVJ4"/>
<gene>
    <name evidence="2" type="ORF">NDU88_004104</name>
</gene>